<name>A0AAJ1IJ63_9SPIO</name>
<evidence type="ECO:0000313" key="3">
    <source>
        <dbReference type="Proteomes" id="UP001221217"/>
    </source>
</evidence>
<feature type="signal peptide" evidence="1">
    <location>
        <begin position="1"/>
        <end position="21"/>
    </location>
</feature>
<comment type="caution">
    <text evidence="2">The sequence shown here is derived from an EMBL/GenBank/DDBJ whole genome shotgun (WGS) entry which is preliminary data.</text>
</comment>
<keyword evidence="1" id="KW-0732">Signal</keyword>
<dbReference type="AlphaFoldDB" id="A0AAJ1IJ63"/>
<dbReference type="Proteomes" id="UP001221217">
    <property type="component" value="Unassembled WGS sequence"/>
</dbReference>
<sequence>MKKYCLLTLVFIFSVIFPVFAEQVEVRIRYYDKKIYYTDSPVNVKLEIINNSPDTFRFKSSELRCFNFEFDVKTLTNKQLNHSTEFIMDRSTNQQVFFREMSLAPGETYSIIMELSDFVDISEAGVFVLNTRFYPELYTNESSAYFVSNNLTLNLRPAASTAEIQDLIDYETGEIIKANPVPPDEVIDYTLSSRQKSQWNKFLLYLDLEGLYLRSPANAERYRRLSQQDRLIEIEKYRNLLLNETVDTDIAMIPLEYDILRTTYTDYEAEVKVVERFQYSGFIEIKEYIYFLHRDNDIWYIYDYNVRNLGTE</sequence>
<accession>A0AAJ1IJ63</accession>
<reference evidence="2 3" key="1">
    <citation type="submission" date="2022-12" db="EMBL/GenBank/DDBJ databases">
        <title>Metagenome assembled genome from gulf of manar.</title>
        <authorList>
            <person name="Kohli P."/>
            <person name="Pk S."/>
            <person name="Venkata Ramana C."/>
            <person name="Sasikala C."/>
        </authorList>
    </citation>
    <scope>NUCLEOTIDE SEQUENCE [LARGE SCALE GENOMIC DNA]</scope>
    <source>
        <strain evidence="2">JB008</strain>
    </source>
</reference>
<organism evidence="2 3">
    <name type="scientific">Candidatus Thalassospirochaeta sargassi</name>
    <dbReference type="NCBI Taxonomy" id="3119039"/>
    <lineage>
        <taxon>Bacteria</taxon>
        <taxon>Pseudomonadati</taxon>
        <taxon>Spirochaetota</taxon>
        <taxon>Spirochaetia</taxon>
        <taxon>Spirochaetales</taxon>
        <taxon>Spirochaetaceae</taxon>
        <taxon>Candidatus Thalassospirochaeta</taxon>
    </lineage>
</organism>
<feature type="chain" id="PRO_5042532078" evidence="1">
    <location>
        <begin position="22"/>
        <end position="312"/>
    </location>
</feature>
<evidence type="ECO:0000313" key="2">
    <source>
        <dbReference type="EMBL" id="MDC7227136.1"/>
    </source>
</evidence>
<dbReference type="EMBL" id="JAQQAL010000022">
    <property type="protein sequence ID" value="MDC7227136.1"/>
    <property type="molecule type" value="Genomic_DNA"/>
</dbReference>
<gene>
    <name evidence="2" type="ORF">PQJ61_10280</name>
</gene>
<protein>
    <submittedName>
        <fullName evidence="2">Uncharacterized protein</fullName>
    </submittedName>
</protein>
<evidence type="ECO:0000256" key="1">
    <source>
        <dbReference type="SAM" id="SignalP"/>
    </source>
</evidence>
<proteinExistence type="predicted"/>